<organism evidence="3 4">
    <name type="scientific">Sphaerisporangium dianthi</name>
    <dbReference type="NCBI Taxonomy" id="1436120"/>
    <lineage>
        <taxon>Bacteria</taxon>
        <taxon>Bacillati</taxon>
        <taxon>Actinomycetota</taxon>
        <taxon>Actinomycetes</taxon>
        <taxon>Streptosporangiales</taxon>
        <taxon>Streptosporangiaceae</taxon>
        <taxon>Sphaerisporangium</taxon>
    </lineage>
</organism>
<evidence type="ECO:0000313" key="3">
    <source>
        <dbReference type="EMBL" id="MFC4534496.1"/>
    </source>
</evidence>
<feature type="domain" description="Lantibiotic dehydratase N-terminal" evidence="1">
    <location>
        <begin position="71"/>
        <end position="717"/>
    </location>
</feature>
<sequence length="1068" mass="116152">MTTTSDPGLYRPAGFFLLRAPTMPVQRLTGILAADTAQDATTGVADAAASVAAQDAVAGAARERLRELSEHPRVVQALHVASPSMTAGLAHLSGADAKRSARSYSTLLRYVTRMTSRPTPYGLFSAVGVGRFGDATSARVAPDPVARTRTRADAGWLLSLIKELEGDESLRDGLHVSVNPLLYRVGDRAVLSFADVHGTADNRHVGFRATAPVEVALETACVPGATYADIVDAIRARVPGATEDKARGLVAQLWDLHVLISDLRPAMTVPMPELDLLKRLDGVDGAASVRAELARARELADAIDDARGMAPVAALDGLSKHQRAMSPGHTRETYQVDTALALEEDGLSREVGAVAAEAAEVLLRVGVKHQRYHHIVEYHTAFLERYGVDAEVPLLEVLSPETGLDAPPTYTMPPRAVPLAAVPMEENRGRDMVVASLAADALHRGLAEVELTDELLERLTVWRSRGAQPGLRPSLDLYAQVAAESREAVDAGRFRLVVSPGAMGDGGRTFGRFFDLFDEDSIASLQEFARAEEELCPSAIFAELSYIPPHGRGGNVTVHPPLRRYEICVNTSPSVPPERRIPLGDILVGATADRFYLRSARHGREIRVTQSHMLSAQNAPNVCRALIELSEDGALPPAGFDWGPVAAAPYLPRVVRGKIVLQPAQWTVTRSMIGEGEFGPALQAWRRAMKVPRYVYLAWMDNRLLLDLTHPLCVAELADELTRAARAGNRVMLQEMLPALEEAWLDDPAGGRYLSEVVVPLLAREPALARRAAPPPAPPARDLPAVPRRRLVGDEWVYLKLYSAVSQHDDVIAGPLGELVAGLAADGLIDRWFYIRYCDPGPHLRIRVRAADLADVAQVTGRCVAWARGCVAAGLASDLALVGYDRELERYGGPHAIDVLEEVFAADSEVTADLVTLTRTGAVGLDPEVLGVMAVHTMYRDWGLDPIVIADVHGTEIDDALRKRFREIQRTLCDLLVPWDRHPDPVARAHLHTLGQVFAGRREVFAAAGAHVRGLAERGLLLGDERRIVASLAHMRVNRLLGMDQDRERAVHHLWLLAIRAIRGRPER</sequence>
<evidence type="ECO:0000259" key="2">
    <source>
        <dbReference type="Pfam" id="PF14028"/>
    </source>
</evidence>
<dbReference type="EMBL" id="JBHSFP010000023">
    <property type="protein sequence ID" value="MFC4534496.1"/>
    <property type="molecule type" value="Genomic_DNA"/>
</dbReference>
<feature type="domain" description="Thiopeptide-type bacteriocin biosynthesis" evidence="2">
    <location>
        <begin position="796"/>
        <end position="1055"/>
    </location>
</feature>
<evidence type="ECO:0000313" key="4">
    <source>
        <dbReference type="Proteomes" id="UP001596004"/>
    </source>
</evidence>
<name>A0ABV9CN86_9ACTN</name>
<dbReference type="NCBIfam" id="TIGR03891">
    <property type="entry name" value="thiopep_ocin"/>
    <property type="match status" value="1"/>
</dbReference>
<comment type="caution">
    <text evidence="3">The sequence shown here is derived from an EMBL/GenBank/DDBJ whole genome shotgun (WGS) entry which is preliminary data.</text>
</comment>
<dbReference type="InterPro" id="IPR023809">
    <property type="entry name" value="Thiopep_bacteriocin_synth_dom"/>
</dbReference>
<proteinExistence type="predicted"/>
<keyword evidence="4" id="KW-1185">Reference proteome</keyword>
<dbReference type="Proteomes" id="UP001596004">
    <property type="component" value="Unassembled WGS sequence"/>
</dbReference>
<dbReference type="Pfam" id="PF04738">
    <property type="entry name" value="Lant_dehydr_N"/>
    <property type="match status" value="1"/>
</dbReference>
<gene>
    <name evidence="3" type="ORF">ACFO60_27375</name>
</gene>
<accession>A0ABV9CN86</accession>
<dbReference type="RefSeq" id="WP_380845255.1">
    <property type="nucleotide sequence ID" value="NZ_JBHSFP010000023.1"/>
</dbReference>
<dbReference type="Pfam" id="PF14028">
    <property type="entry name" value="Lant_dehydr_C"/>
    <property type="match status" value="1"/>
</dbReference>
<evidence type="ECO:0000259" key="1">
    <source>
        <dbReference type="Pfam" id="PF04738"/>
    </source>
</evidence>
<protein>
    <submittedName>
        <fullName evidence="3">Lantibiotic dehydratase</fullName>
    </submittedName>
</protein>
<dbReference type="InterPro" id="IPR006827">
    <property type="entry name" value="Lant_deHydtase_N"/>
</dbReference>
<reference evidence="4" key="1">
    <citation type="journal article" date="2019" name="Int. J. Syst. Evol. Microbiol.">
        <title>The Global Catalogue of Microorganisms (GCM) 10K type strain sequencing project: providing services to taxonomists for standard genome sequencing and annotation.</title>
        <authorList>
            <consortium name="The Broad Institute Genomics Platform"/>
            <consortium name="The Broad Institute Genome Sequencing Center for Infectious Disease"/>
            <person name="Wu L."/>
            <person name="Ma J."/>
        </authorList>
    </citation>
    <scope>NUCLEOTIDE SEQUENCE [LARGE SCALE GENOMIC DNA]</scope>
    <source>
        <strain evidence="4">CGMCC 4.7132</strain>
    </source>
</reference>